<dbReference type="OrthoDB" id="10396915at2759"/>
<evidence type="ECO:0000313" key="2">
    <source>
        <dbReference type="Proteomes" id="UP000828251"/>
    </source>
</evidence>
<sequence>MLHKCWIECSLSSSREGGLAHELVSVKIAQPTIHGLRLVGCRSGEVPKGSDLIASPGRVPLKFQSDQGSALHHLANRVHAWSDIGVLICTGDWYQFIDSTNQVNEGCPFLLDFEEKVKSALKNLKTTPWQQQVLAQLDLDGEPPSLKRYDLNILKPLSTGTSLGIAKSSCFLHCYCSGAKIMDDESIETRCFHLIEILKLLSSKEATS</sequence>
<keyword evidence="2" id="KW-1185">Reference proteome</keyword>
<comment type="caution">
    <text evidence="1">The sequence shown here is derived from an EMBL/GenBank/DDBJ whole genome shotgun (WGS) entry which is preliminary data.</text>
</comment>
<evidence type="ECO:0000313" key="1">
    <source>
        <dbReference type="EMBL" id="KAH1097952.1"/>
    </source>
</evidence>
<dbReference type="AlphaFoldDB" id="A0A9D3VV25"/>
<organism evidence="1 2">
    <name type="scientific">Gossypium stocksii</name>
    <dbReference type="NCBI Taxonomy" id="47602"/>
    <lineage>
        <taxon>Eukaryota</taxon>
        <taxon>Viridiplantae</taxon>
        <taxon>Streptophyta</taxon>
        <taxon>Embryophyta</taxon>
        <taxon>Tracheophyta</taxon>
        <taxon>Spermatophyta</taxon>
        <taxon>Magnoliopsida</taxon>
        <taxon>eudicotyledons</taxon>
        <taxon>Gunneridae</taxon>
        <taxon>Pentapetalae</taxon>
        <taxon>rosids</taxon>
        <taxon>malvids</taxon>
        <taxon>Malvales</taxon>
        <taxon>Malvaceae</taxon>
        <taxon>Malvoideae</taxon>
        <taxon>Gossypium</taxon>
    </lineage>
</organism>
<protein>
    <submittedName>
        <fullName evidence="1">Uncharacterized protein</fullName>
    </submittedName>
</protein>
<proteinExistence type="predicted"/>
<accession>A0A9D3VV25</accession>
<dbReference type="EMBL" id="JAIQCV010000005">
    <property type="protein sequence ID" value="KAH1097952.1"/>
    <property type="molecule type" value="Genomic_DNA"/>
</dbReference>
<name>A0A9D3VV25_9ROSI</name>
<dbReference type="Proteomes" id="UP000828251">
    <property type="component" value="Unassembled WGS sequence"/>
</dbReference>
<gene>
    <name evidence="1" type="ORF">J1N35_014873</name>
</gene>
<reference evidence="1 2" key="1">
    <citation type="journal article" date="2021" name="Plant Biotechnol. J.">
        <title>Multi-omics assisted identification of the key and species-specific regulatory components of drought-tolerant mechanisms in Gossypium stocksii.</title>
        <authorList>
            <person name="Yu D."/>
            <person name="Ke L."/>
            <person name="Zhang D."/>
            <person name="Wu Y."/>
            <person name="Sun Y."/>
            <person name="Mei J."/>
            <person name="Sun J."/>
            <person name="Sun Y."/>
        </authorList>
    </citation>
    <scope>NUCLEOTIDE SEQUENCE [LARGE SCALE GENOMIC DNA]</scope>
    <source>
        <strain evidence="2">cv. E1</strain>
        <tissue evidence="1">Leaf</tissue>
    </source>
</reference>